<name>A0A1H7BNF7_9BACT</name>
<gene>
    <name evidence="1" type="ORF">SAMN05192553_11362</name>
</gene>
<dbReference type="EMBL" id="FNZH01000013">
    <property type="protein sequence ID" value="SEJ79129.1"/>
    <property type="molecule type" value="Genomic_DNA"/>
</dbReference>
<dbReference type="InterPro" id="IPR008969">
    <property type="entry name" value="CarboxyPept-like_regulatory"/>
</dbReference>
<dbReference type="STRING" id="1416801.SAMN05192553_11362"/>
<sequence>MIDFSRDLKVLSCFILFQAFIFNGLSQGIRGLVTSEAGEPLAYATVFARNLNDGIPTNQDGRFEWKLPPGNYDIIVQYLGYQSKLQAVEVKDSWVDLDVRLEMQTFALQEVEVKGDQEDPALTVMRKAIAKAKFHRLQVQEYSMMVYIKGTGELTNAPFFLKKKLKEEGVGLNEAYTSESVSKIHFKQPAEITETVISIRSSGENNQTSPAPYIGASFYDEQINGVVSPLSRSAFAYYRFRLAGNFFENGVMVNKIRVIPRSKGEKVFDGYIYIIEDLWAIHSLNLNTSLMGFDIGVTQQYAPVEENIWMPLTHTYTFGGTFFGFAGEYQYLASTRDYQITLNPDLLVDTRILDEKVEEIPDHLPEVTKSADPIEQLAAADQMSRKDFRKMVNAYEKESLKEREQAEVLSERNYTVDSMATKRDLVYWDSIRPVQLTAKEIQGYRRDDSLAVVEAARESDVDSVAQKAKRKFQPLDFLTGGDYSFGKGRSAGFHSNWTNLSFNTVEGFKIGFSGYYRAEKNTKMADSVTNHLRSWNFRPAFRYGFASRKPYGMLHIRRSVTKGRPGHTWGIEGGKYLFQYNGEDPINEQVNALYSLFFRQNYMKLYEQTFTRLYLAHRITDAFTYRVNFRYEDRVNLENNSDYSFYNKPERRYTSNRPMNQEAGNEAFAPNEAVLVSAAIEWRPGLKYRIRNGRKFPLMETAPLVKFNYNKNFSGAGKFDHLELGLEHALNFGVSGKLDVNVQTGTFLNHSQVYFMDFKHFGGNRTIFSNMGAASNYRFLDYYQYSTAGPYFSSIMHYQFRKFLFTQLPVLRFSGIRENLFFNYLKTQNAPHYWELGYSLDNLYRIFRVEIGAGFENGKYKKGGIRFGIATFIQVNVGE</sequence>
<dbReference type="SUPFAM" id="SSF49464">
    <property type="entry name" value="Carboxypeptidase regulatory domain-like"/>
    <property type="match status" value="1"/>
</dbReference>
<evidence type="ECO:0000313" key="2">
    <source>
        <dbReference type="Proteomes" id="UP000199403"/>
    </source>
</evidence>
<organism evidence="1 2">
    <name type="scientific">Cyclobacterium xiamenense</name>
    <dbReference type="NCBI Taxonomy" id="1297121"/>
    <lineage>
        <taxon>Bacteria</taxon>
        <taxon>Pseudomonadati</taxon>
        <taxon>Bacteroidota</taxon>
        <taxon>Cytophagia</taxon>
        <taxon>Cytophagales</taxon>
        <taxon>Cyclobacteriaceae</taxon>
        <taxon>Cyclobacterium</taxon>
    </lineage>
</organism>
<accession>A0A1H7BNF7</accession>
<dbReference type="InterPro" id="IPR043741">
    <property type="entry name" value="DUF5686"/>
</dbReference>
<dbReference type="OrthoDB" id="983143at2"/>
<protein>
    <submittedName>
        <fullName evidence="1">CarboxypepD_reg-like domain-containing protein</fullName>
    </submittedName>
</protein>
<dbReference type="Pfam" id="PF13715">
    <property type="entry name" value="CarbopepD_reg_2"/>
    <property type="match status" value="1"/>
</dbReference>
<keyword evidence="2" id="KW-1185">Reference proteome</keyword>
<dbReference type="Gene3D" id="2.60.40.1120">
    <property type="entry name" value="Carboxypeptidase-like, regulatory domain"/>
    <property type="match status" value="1"/>
</dbReference>
<proteinExistence type="predicted"/>
<dbReference type="AlphaFoldDB" id="A0A1H7BNF7"/>
<reference evidence="2" key="1">
    <citation type="submission" date="2016-10" db="EMBL/GenBank/DDBJ databases">
        <authorList>
            <person name="Varghese N."/>
            <person name="Submissions S."/>
        </authorList>
    </citation>
    <scope>NUCLEOTIDE SEQUENCE [LARGE SCALE GENOMIC DNA]</scope>
    <source>
        <strain evidence="2">IBRC-M 10761</strain>
    </source>
</reference>
<dbReference type="RefSeq" id="WP_092178769.1">
    <property type="nucleotide sequence ID" value="NZ_FNZH01000013.1"/>
</dbReference>
<dbReference type="Pfam" id="PF18939">
    <property type="entry name" value="DUF5686"/>
    <property type="match status" value="1"/>
</dbReference>
<dbReference type="Proteomes" id="UP000199403">
    <property type="component" value="Unassembled WGS sequence"/>
</dbReference>
<evidence type="ECO:0000313" key="1">
    <source>
        <dbReference type="EMBL" id="SEJ79129.1"/>
    </source>
</evidence>